<evidence type="ECO:0000256" key="1">
    <source>
        <dbReference type="ARBA" id="ARBA00005614"/>
    </source>
</evidence>
<dbReference type="EC" id="3.6.1.7" evidence="2"/>
<evidence type="ECO:0000256" key="2">
    <source>
        <dbReference type="ARBA" id="ARBA00012150"/>
    </source>
</evidence>
<dbReference type="AlphaFoldDB" id="A0A544TM71"/>
<evidence type="ECO:0000259" key="8">
    <source>
        <dbReference type="PROSITE" id="PS51160"/>
    </source>
</evidence>
<comment type="caution">
    <text evidence="9">The sequence shown here is derived from an EMBL/GenBank/DDBJ whole genome shotgun (WGS) entry which is preliminary data.</text>
</comment>
<dbReference type="PANTHER" id="PTHR47268">
    <property type="entry name" value="ACYLPHOSPHATASE"/>
    <property type="match status" value="1"/>
</dbReference>
<feature type="domain" description="Acylphosphatase-like" evidence="8">
    <location>
        <begin position="4"/>
        <end position="93"/>
    </location>
</feature>
<comment type="caution">
    <text evidence="6">Lacks conserved residue(s) required for the propagation of feature annotation.</text>
</comment>
<dbReference type="Proteomes" id="UP000318937">
    <property type="component" value="Unassembled WGS sequence"/>
</dbReference>
<organism evidence="9 10">
    <name type="scientific">Psychrobacillus soli</name>
    <dbReference type="NCBI Taxonomy" id="1543965"/>
    <lineage>
        <taxon>Bacteria</taxon>
        <taxon>Bacillati</taxon>
        <taxon>Bacillota</taxon>
        <taxon>Bacilli</taxon>
        <taxon>Bacillales</taxon>
        <taxon>Bacillaceae</taxon>
        <taxon>Psychrobacillus</taxon>
    </lineage>
</organism>
<keyword evidence="10" id="KW-1185">Reference proteome</keyword>
<evidence type="ECO:0000256" key="5">
    <source>
        <dbReference type="ARBA" id="ARBA00047645"/>
    </source>
</evidence>
<dbReference type="GO" id="GO:0003998">
    <property type="term" value="F:acylphosphatase activity"/>
    <property type="evidence" value="ECO:0007669"/>
    <property type="project" value="UniProtKB-EC"/>
</dbReference>
<dbReference type="Pfam" id="PF00708">
    <property type="entry name" value="Acylphosphatase"/>
    <property type="match status" value="1"/>
</dbReference>
<dbReference type="Gene3D" id="3.30.70.100">
    <property type="match status" value="1"/>
</dbReference>
<evidence type="ECO:0000256" key="3">
    <source>
        <dbReference type="ARBA" id="ARBA00015991"/>
    </source>
</evidence>
<gene>
    <name evidence="9" type="ORF">FG383_01515</name>
</gene>
<dbReference type="EMBL" id="VDGG01000002">
    <property type="protein sequence ID" value="TQR18553.1"/>
    <property type="molecule type" value="Genomic_DNA"/>
</dbReference>
<evidence type="ECO:0000256" key="6">
    <source>
        <dbReference type="PROSITE-ProRule" id="PRU00520"/>
    </source>
</evidence>
<reference evidence="9 10" key="1">
    <citation type="submission" date="2019-05" db="EMBL/GenBank/DDBJ databases">
        <title>Psychrobacillus vulpis sp. nov., a new species isolated from feces of a red fox that inhabits in The Tablas de Daimiel Natural Park, Albacete, Spain.</title>
        <authorList>
            <person name="Rodriguez M."/>
            <person name="Reina J.C."/>
            <person name="Bejar V."/>
            <person name="Llamas I."/>
        </authorList>
    </citation>
    <scope>NUCLEOTIDE SEQUENCE [LARGE SCALE GENOMIC DNA]</scope>
    <source>
        <strain evidence="9 10">NHI-2</strain>
    </source>
</reference>
<evidence type="ECO:0000313" key="9">
    <source>
        <dbReference type="EMBL" id="TQR18553.1"/>
    </source>
</evidence>
<dbReference type="InterPro" id="IPR036046">
    <property type="entry name" value="Acylphosphatase-like_dom_sf"/>
</dbReference>
<dbReference type="InterPro" id="IPR020456">
    <property type="entry name" value="Acylphosphatase"/>
</dbReference>
<sequence>MKKRAHIHMHGDVDGVGFRFLVKQKAQSLSLKGYCIQNEQLEIIIDIEGDVNRLDEFIEFIQKGVSPLSKENAFAIQIFEHLKGYTKMETDVV</sequence>
<accession>A0A544TM71</accession>
<dbReference type="OrthoDB" id="9808093at2"/>
<dbReference type="PROSITE" id="PS51160">
    <property type="entry name" value="ACYLPHOSPHATASE_3"/>
    <property type="match status" value="1"/>
</dbReference>
<dbReference type="InterPro" id="IPR001792">
    <property type="entry name" value="Acylphosphatase-like_dom"/>
</dbReference>
<dbReference type="SUPFAM" id="SSF54975">
    <property type="entry name" value="Acylphosphatase/BLUF domain-like"/>
    <property type="match status" value="1"/>
</dbReference>
<protein>
    <recommendedName>
        <fullName evidence="3">Acylphosphatase</fullName>
        <ecNumber evidence="2">3.6.1.7</ecNumber>
    </recommendedName>
    <alternativeName>
        <fullName evidence="4">Acylphosphate phosphohydrolase</fullName>
    </alternativeName>
</protein>
<dbReference type="PANTHER" id="PTHR47268:SF4">
    <property type="entry name" value="ACYLPHOSPHATASE"/>
    <property type="match status" value="1"/>
</dbReference>
<evidence type="ECO:0000256" key="4">
    <source>
        <dbReference type="ARBA" id="ARBA00032904"/>
    </source>
</evidence>
<comment type="similarity">
    <text evidence="1 7">Belongs to the acylphosphatase family.</text>
</comment>
<evidence type="ECO:0000256" key="7">
    <source>
        <dbReference type="RuleBase" id="RU004168"/>
    </source>
</evidence>
<name>A0A544TM71_9BACI</name>
<proteinExistence type="inferred from homology"/>
<evidence type="ECO:0000313" key="10">
    <source>
        <dbReference type="Proteomes" id="UP000318937"/>
    </source>
</evidence>
<dbReference type="RefSeq" id="WP_142605077.1">
    <property type="nucleotide sequence ID" value="NZ_VDGG01000002.1"/>
</dbReference>
<comment type="catalytic activity">
    <reaction evidence="5">
        <text>an acyl phosphate + H2O = a carboxylate + phosphate + H(+)</text>
        <dbReference type="Rhea" id="RHEA:14965"/>
        <dbReference type="ChEBI" id="CHEBI:15377"/>
        <dbReference type="ChEBI" id="CHEBI:15378"/>
        <dbReference type="ChEBI" id="CHEBI:29067"/>
        <dbReference type="ChEBI" id="CHEBI:43474"/>
        <dbReference type="ChEBI" id="CHEBI:59918"/>
        <dbReference type="EC" id="3.6.1.7"/>
    </reaction>
</comment>